<gene>
    <name evidence="2" type="ORF">L9F63_023783</name>
</gene>
<reference evidence="2" key="1">
    <citation type="journal article" date="2023" name="IScience">
        <title>Live-bearing cockroach genome reveals convergent evolutionary mechanisms linked to viviparity in insects and beyond.</title>
        <authorList>
            <person name="Fouks B."/>
            <person name="Harrison M.C."/>
            <person name="Mikhailova A.A."/>
            <person name="Marchal E."/>
            <person name="English S."/>
            <person name="Carruthers M."/>
            <person name="Jennings E.C."/>
            <person name="Chiamaka E.L."/>
            <person name="Frigard R.A."/>
            <person name="Pippel M."/>
            <person name="Attardo G.M."/>
            <person name="Benoit J.B."/>
            <person name="Bornberg-Bauer E."/>
            <person name="Tobe S.S."/>
        </authorList>
    </citation>
    <scope>NUCLEOTIDE SEQUENCE</scope>
    <source>
        <strain evidence="2">Stay&amp;Tobe</strain>
    </source>
</reference>
<accession>A0AAD7ZHY8</accession>
<organism evidence="2 3">
    <name type="scientific">Diploptera punctata</name>
    <name type="common">Pacific beetle cockroach</name>
    <dbReference type="NCBI Taxonomy" id="6984"/>
    <lineage>
        <taxon>Eukaryota</taxon>
        <taxon>Metazoa</taxon>
        <taxon>Ecdysozoa</taxon>
        <taxon>Arthropoda</taxon>
        <taxon>Hexapoda</taxon>
        <taxon>Insecta</taxon>
        <taxon>Pterygota</taxon>
        <taxon>Neoptera</taxon>
        <taxon>Polyneoptera</taxon>
        <taxon>Dictyoptera</taxon>
        <taxon>Blattodea</taxon>
        <taxon>Blaberoidea</taxon>
        <taxon>Blaberidae</taxon>
        <taxon>Diplopterinae</taxon>
        <taxon>Diploptera</taxon>
    </lineage>
</organism>
<reference evidence="2" key="2">
    <citation type="submission" date="2023-05" db="EMBL/GenBank/DDBJ databases">
        <authorList>
            <person name="Fouks B."/>
        </authorList>
    </citation>
    <scope>NUCLEOTIDE SEQUENCE</scope>
    <source>
        <strain evidence="2">Stay&amp;Tobe</strain>
        <tissue evidence="2">Testes</tissue>
    </source>
</reference>
<dbReference type="Proteomes" id="UP001233999">
    <property type="component" value="Unassembled WGS sequence"/>
</dbReference>
<sequence>AILIVRKEEYNCHNQCNVNDTAPKIDRKIKIPNRKHLYCMIIVYRGIIKAIILHIMKNKVGKHVIANCRLTFKGSRIMDIDPITMGSLYENSERTFLNNLLQFVVMNAKNMALFREMSNIYNDNDFQEIRHGFGMKLEGSCIGEMATFLFCEDMYGRISGWLGIVTSALKYRAFVVQVYVPRKNIFRGINQRTIL</sequence>
<evidence type="ECO:0000313" key="2">
    <source>
        <dbReference type="EMBL" id="KAJ9581029.1"/>
    </source>
</evidence>
<keyword evidence="3" id="KW-1185">Reference proteome</keyword>
<feature type="non-terminal residue" evidence="2">
    <location>
        <position position="1"/>
    </location>
</feature>
<protein>
    <submittedName>
        <fullName evidence="2">Uncharacterized protein</fullName>
    </submittedName>
</protein>
<keyword evidence="1" id="KW-0472">Membrane</keyword>
<proteinExistence type="predicted"/>
<feature type="transmembrane region" description="Helical" evidence="1">
    <location>
        <begin position="37"/>
        <end position="56"/>
    </location>
</feature>
<evidence type="ECO:0000313" key="3">
    <source>
        <dbReference type="Proteomes" id="UP001233999"/>
    </source>
</evidence>
<name>A0AAD7ZHY8_DIPPU</name>
<comment type="caution">
    <text evidence="2">The sequence shown here is derived from an EMBL/GenBank/DDBJ whole genome shotgun (WGS) entry which is preliminary data.</text>
</comment>
<keyword evidence="1" id="KW-0812">Transmembrane</keyword>
<dbReference type="EMBL" id="JASPKZ010008050">
    <property type="protein sequence ID" value="KAJ9581029.1"/>
    <property type="molecule type" value="Genomic_DNA"/>
</dbReference>
<evidence type="ECO:0000256" key="1">
    <source>
        <dbReference type="SAM" id="Phobius"/>
    </source>
</evidence>
<keyword evidence="1" id="KW-1133">Transmembrane helix</keyword>
<dbReference type="AlphaFoldDB" id="A0AAD7ZHY8"/>
<feature type="non-terminal residue" evidence="2">
    <location>
        <position position="195"/>
    </location>
</feature>